<sequence>MQSTKSSVDSLFINQSQLGRESFQAALHTSIDTLLAEWQKDKGPYSGILPGKLAASVESLFQFQPFGEPIESVFQDIKEHLLPHLVDVSNPKCLAHLHCPPLIPALAAEVLVSSFNQSMDSFDQSGIASLVEEEILQWLCKKFSYGDVADGTFTSGGTQSNYMGLLLARDAFCQNTWQWNVQQKGLPSEAHRMRILCSKNAHFTVKKSASQLGLGEQAVVLVETDEHHRMDLNDLKQKLTALKEHDLLPFAVVATCGTTDFGSIDPVRDVYDIAKPDGLWIHADAAYGGALVLSEIYRGKLDGIELADSMTIDFHKQFYQPISCGAFLLKDKRHFGLIDYHADYLNPKEDELEGILHLVNKSVQTTRRFDALKLLLSLRLIGEEGFGDIIDHTIQFAQDVAALIEQNDHLEVINPEPEINAVVFRFMDEKRADDINKIIHRTLFQTGTAVVAKTVVNGHTCLKFTLLNPRTTITHIEEILSDIVDIGIAHIQSGRVLR</sequence>
<dbReference type="InterPro" id="IPR015422">
    <property type="entry name" value="PyrdxlP-dep_Trfase_small"/>
</dbReference>
<dbReference type="GO" id="GO:0004058">
    <property type="term" value="F:aromatic-L-amino-acid decarboxylase activity"/>
    <property type="evidence" value="ECO:0007669"/>
    <property type="project" value="UniProtKB-ARBA"/>
</dbReference>
<name>A0A2A5IYA9_BACPU</name>
<dbReference type="GO" id="GO:0008483">
    <property type="term" value="F:transaminase activity"/>
    <property type="evidence" value="ECO:0007669"/>
    <property type="project" value="UniProtKB-KW"/>
</dbReference>
<dbReference type="Gene3D" id="3.40.640.10">
    <property type="entry name" value="Type I PLP-dependent aspartate aminotransferase-like (Major domain)"/>
    <property type="match status" value="1"/>
</dbReference>
<accession>A0A2A5IYA9</accession>
<protein>
    <submittedName>
        <fullName evidence="8">Aspartate aminotransferase family protein</fullName>
    </submittedName>
</protein>
<evidence type="ECO:0000256" key="6">
    <source>
        <dbReference type="PIRSR" id="PIRSR602129-50"/>
    </source>
</evidence>
<keyword evidence="5 7" id="KW-0456">Lyase</keyword>
<dbReference type="PANTHER" id="PTHR45677:SF8">
    <property type="entry name" value="CYSTEINE SULFINIC ACID DECARBOXYLASE"/>
    <property type="match status" value="1"/>
</dbReference>
<proteinExistence type="inferred from homology"/>
<dbReference type="GO" id="GO:0030170">
    <property type="term" value="F:pyridoxal phosphate binding"/>
    <property type="evidence" value="ECO:0007669"/>
    <property type="project" value="InterPro"/>
</dbReference>
<dbReference type="InterPro" id="IPR002129">
    <property type="entry name" value="PyrdxlP-dep_de-COase"/>
</dbReference>
<keyword evidence="8" id="KW-0808">Transferase</keyword>
<comment type="cofactor">
    <cofactor evidence="1 6 7">
        <name>pyridoxal 5'-phosphate</name>
        <dbReference type="ChEBI" id="CHEBI:597326"/>
    </cofactor>
</comment>
<gene>
    <name evidence="8" type="ORF">CEY02_05175</name>
</gene>
<dbReference type="PANTHER" id="PTHR45677">
    <property type="entry name" value="GLUTAMATE DECARBOXYLASE-RELATED"/>
    <property type="match status" value="1"/>
</dbReference>
<dbReference type="InterPro" id="IPR015421">
    <property type="entry name" value="PyrdxlP-dep_Trfase_major"/>
</dbReference>
<evidence type="ECO:0000313" key="8">
    <source>
        <dbReference type="EMBL" id="PCK22092.1"/>
    </source>
</evidence>
<dbReference type="Proteomes" id="UP000228754">
    <property type="component" value="Unassembled WGS sequence"/>
</dbReference>
<dbReference type="InterPro" id="IPR015424">
    <property type="entry name" value="PyrdxlP-dep_Trfase"/>
</dbReference>
<dbReference type="GO" id="GO:0019752">
    <property type="term" value="P:carboxylic acid metabolic process"/>
    <property type="evidence" value="ECO:0007669"/>
    <property type="project" value="InterPro"/>
</dbReference>
<dbReference type="Pfam" id="PF00282">
    <property type="entry name" value="Pyridoxal_deC"/>
    <property type="match status" value="1"/>
</dbReference>
<evidence type="ECO:0000256" key="5">
    <source>
        <dbReference type="ARBA" id="ARBA00023239"/>
    </source>
</evidence>
<comment type="similarity">
    <text evidence="2 7">Belongs to the group II decarboxylase family.</text>
</comment>
<evidence type="ECO:0000256" key="2">
    <source>
        <dbReference type="ARBA" id="ARBA00009533"/>
    </source>
</evidence>
<dbReference type="OrthoDB" id="9803665at2"/>
<reference evidence="8 9" key="1">
    <citation type="submission" date="2017-06" db="EMBL/GenBank/DDBJ databases">
        <title>Draft Genome Sequence of Bacillus sp Strain 36R Isolated from saline sediment at Atanasia, Sonora, Mexico.</title>
        <authorList>
            <person name="Sanchez Diaz R."/>
            <person name="Quiroz Macias M.E."/>
            <person name="Ibarra Gamez J.C."/>
            <person name="Enciso Ibarra J."/>
            <person name="Gomez Gil B."/>
            <person name="Galaviz Silva L."/>
        </authorList>
    </citation>
    <scope>NUCLEOTIDE SEQUENCE [LARGE SCALE GENOMIC DNA]</scope>
    <source>
        <strain evidence="8 9">36R_ATNSAL</strain>
    </source>
</reference>
<keyword evidence="3" id="KW-0210">Decarboxylase</keyword>
<keyword evidence="8" id="KW-0032">Aminotransferase</keyword>
<organism evidence="8 9">
    <name type="scientific">Bacillus pumilus</name>
    <name type="common">Bacillus mesentericus</name>
    <dbReference type="NCBI Taxonomy" id="1408"/>
    <lineage>
        <taxon>Bacteria</taxon>
        <taxon>Bacillati</taxon>
        <taxon>Bacillota</taxon>
        <taxon>Bacilli</taxon>
        <taxon>Bacillales</taxon>
        <taxon>Bacillaceae</taxon>
        <taxon>Bacillus</taxon>
    </lineage>
</organism>
<evidence type="ECO:0000313" key="9">
    <source>
        <dbReference type="Proteomes" id="UP000228754"/>
    </source>
</evidence>
<evidence type="ECO:0000256" key="7">
    <source>
        <dbReference type="RuleBase" id="RU000382"/>
    </source>
</evidence>
<keyword evidence="4 6" id="KW-0663">Pyridoxal phosphate</keyword>
<comment type="caution">
    <text evidence="8">The sequence shown here is derived from an EMBL/GenBank/DDBJ whole genome shotgun (WGS) entry which is preliminary data.</text>
</comment>
<dbReference type="Gene3D" id="3.90.1150.10">
    <property type="entry name" value="Aspartate Aminotransferase, domain 1"/>
    <property type="match status" value="1"/>
</dbReference>
<dbReference type="SUPFAM" id="SSF53383">
    <property type="entry name" value="PLP-dependent transferases"/>
    <property type="match status" value="1"/>
</dbReference>
<dbReference type="EMBL" id="NKHG01000038">
    <property type="protein sequence ID" value="PCK22092.1"/>
    <property type="molecule type" value="Genomic_DNA"/>
</dbReference>
<dbReference type="CDD" id="cd06450">
    <property type="entry name" value="DOPA_deC_like"/>
    <property type="match status" value="1"/>
</dbReference>
<feature type="modified residue" description="N6-(pyridoxal phosphate)lysine" evidence="6">
    <location>
        <position position="316"/>
    </location>
</feature>
<evidence type="ECO:0000256" key="3">
    <source>
        <dbReference type="ARBA" id="ARBA00022793"/>
    </source>
</evidence>
<evidence type="ECO:0000256" key="1">
    <source>
        <dbReference type="ARBA" id="ARBA00001933"/>
    </source>
</evidence>
<dbReference type="GO" id="GO:0005737">
    <property type="term" value="C:cytoplasm"/>
    <property type="evidence" value="ECO:0007669"/>
    <property type="project" value="TreeGrafter"/>
</dbReference>
<dbReference type="AlphaFoldDB" id="A0A2A5IYA9"/>
<evidence type="ECO:0000256" key="4">
    <source>
        <dbReference type="ARBA" id="ARBA00022898"/>
    </source>
</evidence>